<dbReference type="CDD" id="cd14702">
    <property type="entry name" value="bZIP_plant_GBF1"/>
    <property type="match status" value="1"/>
</dbReference>
<evidence type="ECO:0000256" key="3">
    <source>
        <dbReference type="ARBA" id="ARBA00023015"/>
    </source>
</evidence>
<feature type="compositionally biased region" description="Polar residues" evidence="7">
    <location>
        <begin position="62"/>
        <end position="77"/>
    </location>
</feature>
<feature type="domain" description="BZIP" evidence="8">
    <location>
        <begin position="104"/>
        <end position="159"/>
    </location>
</feature>
<protein>
    <submittedName>
        <fullName evidence="9">Light-inducible protein CPRF2</fullName>
    </submittedName>
</protein>
<organism evidence="9 10">
    <name type="scientific">Vitis vinifera</name>
    <name type="common">Grape</name>
    <dbReference type="NCBI Taxonomy" id="29760"/>
    <lineage>
        <taxon>Eukaryota</taxon>
        <taxon>Viridiplantae</taxon>
        <taxon>Streptophyta</taxon>
        <taxon>Embryophyta</taxon>
        <taxon>Tracheophyta</taxon>
        <taxon>Spermatophyta</taxon>
        <taxon>Magnoliopsida</taxon>
        <taxon>eudicotyledons</taxon>
        <taxon>Gunneridae</taxon>
        <taxon>Pentapetalae</taxon>
        <taxon>rosids</taxon>
        <taxon>Vitales</taxon>
        <taxon>Vitaceae</taxon>
        <taxon>Viteae</taxon>
        <taxon>Vitis</taxon>
    </lineage>
</organism>
<dbReference type="PROSITE" id="PS50217">
    <property type="entry name" value="BZIP"/>
    <property type="match status" value="1"/>
</dbReference>
<dbReference type="Proteomes" id="UP000288805">
    <property type="component" value="Unassembled WGS sequence"/>
</dbReference>
<dbReference type="SUPFAM" id="SSF57959">
    <property type="entry name" value="Leucine zipper domain"/>
    <property type="match status" value="1"/>
</dbReference>
<dbReference type="SMART" id="SM00338">
    <property type="entry name" value="BRLZ"/>
    <property type="match status" value="1"/>
</dbReference>
<dbReference type="InterPro" id="IPR004827">
    <property type="entry name" value="bZIP"/>
</dbReference>
<dbReference type="PANTHER" id="PTHR46408">
    <property type="entry name" value="BASIC LEUCINE ZIPPER 63"/>
    <property type="match status" value="1"/>
</dbReference>
<name>A0A438F3R1_VITVI</name>
<evidence type="ECO:0000313" key="9">
    <source>
        <dbReference type="EMBL" id="RVW54638.1"/>
    </source>
</evidence>
<dbReference type="InterPro" id="IPR045314">
    <property type="entry name" value="bZIP_plant_GBF1"/>
</dbReference>
<evidence type="ECO:0000313" key="10">
    <source>
        <dbReference type="Proteomes" id="UP000288805"/>
    </source>
</evidence>
<sequence>MLYSLTCFIFLHSWNFPFQFSSVVLFSFIQWHFLLLATVDPGHVFPITQDKVEGGSLGVPASATSQNKSGAQVITTTSGSSRELSDDDELEGETDTTGNMDPADDKRARRMLSNRESARRSRRRKQEHLSELETQVSQLGVENSSLLKRLTDINQKYNEAAVDNRVLKADVETLRTKVSCPLVLIV</sequence>
<keyword evidence="3" id="KW-0805">Transcription regulation</keyword>
<comment type="caution">
    <text evidence="9">The sequence shown here is derived from an EMBL/GenBank/DDBJ whole genome shotgun (WGS) entry which is preliminary data.</text>
</comment>
<dbReference type="FunFam" id="1.20.5.170:FF:000020">
    <property type="entry name" value="BZIP transcription factor"/>
    <property type="match status" value="1"/>
</dbReference>
<feature type="compositionally biased region" description="Acidic residues" evidence="7">
    <location>
        <begin position="85"/>
        <end position="94"/>
    </location>
</feature>
<evidence type="ECO:0000256" key="7">
    <source>
        <dbReference type="SAM" id="MobiDB-lite"/>
    </source>
</evidence>
<comment type="similarity">
    <text evidence="2">Belongs to the bZIP family.</text>
</comment>
<evidence type="ECO:0000256" key="4">
    <source>
        <dbReference type="ARBA" id="ARBA00023125"/>
    </source>
</evidence>
<accession>A0A438F3R1</accession>
<evidence type="ECO:0000259" key="8">
    <source>
        <dbReference type="PROSITE" id="PS50217"/>
    </source>
</evidence>
<evidence type="ECO:0000256" key="2">
    <source>
        <dbReference type="ARBA" id="ARBA00007163"/>
    </source>
</evidence>
<dbReference type="AlphaFoldDB" id="A0A438F3R1"/>
<dbReference type="Pfam" id="PF00170">
    <property type="entry name" value="bZIP_1"/>
    <property type="match status" value="1"/>
</dbReference>
<dbReference type="GO" id="GO:0003677">
    <property type="term" value="F:DNA binding"/>
    <property type="evidence" value="ECO:0007669"/>
    <property type="project" value="UniProtKB-KW"/>
</dbReference>
<keyword evidence="5" id="KW-0804">Transcription</keyword>
<comment type="subcellular location">
    <subcellularLocation>
        <location evidence="1">Nucleus</location>
    </subcellularLocation>
</comment>
<dbReference type="GO" id="GO:0046983">
    <property type="term" value="F:protein dimerization activity"/>
    <property type="evidence" value="ECO:0007669"/>
    <property type="project" value="UniProtKB-ARBA"/>
</dbReference>
<feature type="region of interest" description="Disordered" evidence="7">
    <location>
        <begin position="58"/>
        <end position="131"/>
    </location>
</feature>
<dbReference type="PROSITE" id="PS00036">
    <property type="entry name" value="BZIP_BASIC"/>
    <property type="match status" value="1"/>
</dbReference>
<evidence type="ECO:0000256" key="5">
    <source>
        <dbReference type="ARBA" id="ARBA00023163"/>
    </source>
</evidence>
<keyword evidence="6" id="KW-0539">Nucleus</keyword>
<evidence type="ECO:0000256" key="6">
    <source>
        <dbReference type="ARBA" id="ARBA00023242"/>
    </source>
</evidence>
<dbReference type="GO" id="GO:0005634">
    <property type="term" value="C:nucleus"/>
    <property type="evidence" value="ECO:0007669"/>
    <property type="project" value="UniProtKB-SubCell"/>
</dbReference>
<dbReference type="GO" id="GO:0003700">
    <property type="term" value="F:DNA-binding transcription factor activity"/>
    <property type="evidence" value="ECO:0007669"/>
    <property type="project" value="InterPro"/>
</dbReference>
<reference evidence="9 10" key="1">
    <citation type="journal article" date="2018" name="PLoS Genet.">
        <title>Population sequencing reveals clonal diversity and ancestral inbreeding in the grapevine cultivar Chardonnay.</title>
        <authorList>
            <person name="Roach M.J."/>
            <person name="Johnson D.L."/>
            <person name="Bohlmann J."/>
            <person name="van Vuuren H.J."/>
            <person name="Jones S.J."/>
            <person name="Pretorius I.S."/>
            <person name="Schmidt S.A."/>
            <person name="Borneman A.R."/>
        </authorList>
    </citation>
    <scope>NUCLEOTIDE SEQUENCE [LARGE SCALE GENOMIC DNA]</scope>
    <source>
        <strain evidence="10">cv. Chardonnay</strain>
        <tissue evidence="9">Leaf</tissue>
    </source>
</reference>
<proteinExistence type="inferred from homology"/>
<dbReference type="PANTHER" id="PTHR46408:SF10">
    <property type="entry name" value="BASIC LEUCINE ZIPPER 63"/>
    <property type="match status" value="1"/>
</dbReference>
<evidence type="ECO:0000256" key="1">
    <source>
        <dbReference type="ARBA" id="ARBA00004123"/>
    </source>
</evidence>
<dbReference type="Gene3D" id="1.20.5.170">
    <property type="match status" value="1"/>
</dbReference>
<dbReference type="EMBL" id="QGNW01001125">
    <property type="protein sequence ID" value="RVW54638.1"/>
    <property type="molecule type" value="Genomic_DNA"/>
</dbReference>
<gene>
    <name evidence="9" type="primary">CPRF2_3</name>
    <name evidence="9" type="ORF">CK203_071869</name>
</gene>
<dbReference type="InterPro" id="IPR046347">
    <property type="entry name" value="bZIP_sf"/>
</dbReference>
<keyword evidence="4" id="KW-0238">DNA-binding</keyword>